<dbReference type="GO" id="GO:0016787">
    <property type="term" value="F:hydrolase activity"/>
    <property type="evidence" value="ECO:0007669"/>
    <property type="project" value="InterPro"/>
</dbReference>
<dbReference type="InterPro" id="IPR011650">
    <property type="entry name" value="Peptidase_M20_dimer"/>
</dbReference>
<dbReference type="SUPFAM" id="SSF53187">
    <property type="entry name" value="Zn-dependent exopeptidases"/>
    <property type="match status" value="1"/>
</dbReference>
<comment type="cofactor">
    <cofactor evidence="1">
        <name>Zn(2+)</name>
        <dbReference type="ChEBI" id="CHEBI:29105"/>
    </cofactor>
</comment>
<protein>
    <submittedName>
        <fullName evidence="4">Peptidase M20</fullName>
    </submittedName>
</protein>
<evidence type="ECO:0000313" key="4">
    <source>
        <dbReference type="EMBL" id="OAB42628.1"/>
    </source>
</evidence>
<keyword evidence="2" id="KW-0862">Zinc</keyword>
<dbReference type="Gene3D" id="3.30.70.360">
    <property type="match status" value="1"/>
</dbReference>
<evidence type="ECO:0000313" key="5">
    <source>
        <dbReference type="Proteomes" id="UP000077355"/>
    </source>
</evidence>
<dbReference type="FunFam" id="1.10.150.900:FF:000002">
    <property type="entry name" value="M20/M25/M40 family peptidase"/>
    <property type="match status" value="1"/>
</dbReference>
<dbReference type="EMBL" id="LVJI01000035">
    <property type="protein sequence ID" value="OAB42628.1"/>
    <property type="molecule type" value="Genomic_DNA"/>
</dbReference>
<dbReference type="InterPro" id="IPR002933">
    <property type="entry name" value="Peptidase_M20"/>
</dbReference>
<gene>
    <name evidence="4" type="ORF">PBAT_19855</name>
</gene>
<dbReference type="Gene3D" id="3.40.630.10">
    <property type="entry name" value="Zn peptidases"/>
    <property type="match status" value="1"/>
</dbReference>
<evidence type="ECO:0000259" key="3">
    <source>
        <dbReference type="Pfam" id="PF07687"/>
    </source>
</evidence>
<dbReference type="PANTHER" id="PTHR43808:SF8">
    <property type="entry name" value="PEPTIDASE M20 DIMERISATION DOMAIN-CONTAINING PROTEIN"/>
    <property type="match status" value="1"/>
</dbReference>
<evidence type="ECO:0000256" key="1">
    <source>
        <dbReference type="ARBA" id="ARBA00001947"/>
    </source>
</evidence>
<proteinExistence type="predicted"/>
<dbReference type="Pfam" id="PF07687">
    <property type="entry name" value="M20_dimer"/>
    <property type="match status" value="1"/>
</dbReference>
<dbReference type="PANTHER" id="PTHR43808">
    <property type="entry name" value="ACETYLORNITHINE DEACETYLASE"/>
    <property type="match status" value="1"/>
</dbReference>
<comment type="caution">
    <text evidence="4">The sequence shown here is derived from an EMBL/GenBank/DDBJ whole genome shotgun (WGS) entry which is preliminary data.</text>
</comment>
<dbReference type="InterPro" id="IPR050072">
    <property type="entry name" value="Peptidase_M20A"/>
</dbReference>
<name>A0A162K9R0_9BACL</name>
<sequence>MKGGVAMILAAFLRAHAQRVELQGDIILAIVCDEEAGGDRGASYLADYHAHHFEGVRYAIGEFGGFSLQVSHRKFYPIMVAEKQICWLRASLRSEGGHGSLEHSEGCMAQLGDLLQALNKIKLPVHATPAASYMIESMASALPMVQRLLLRGLLRPRMSNSILKLMGDKGRLFQPLLRNTVSATIVRGGEKINVHPSEIIVELDGRLLPGFTPAQLIEELYEQSVHRNVMFELIRHDACPTIPDMGMFELLSDVLRAADPDAVPVPMLLPGGTDARHFARLGIQTYGFLPMPLPEDMKFTELIHAADERVPVDAIRFGAEAIYQVIKNYGLSHFKKGLTR</sequence>
<dbReference type="Proteomes" id="UP000077355">
    <property type="component" value="Unassembled WGS sequence"/>
</dbReference>
<reference evidence="4 5" key="1">
    <citation type="submission" date="2016-03" db="EMBL/GenBank/DDBJ databases">
        <title>Draft genome sequence of Paenibacillus antarcticus CECT 5836.</title>
        <authorList>
            <person name="Shin S.-K."/>
            <person name="Yi H."/>
        </authorList>
    </citation>
    <scope>NUCLEOTIDE SEQUENCE [LARGE SCALE GENOMIC DNA]</scope>
    <source>
        <strain evidence="4 5">CECT 5836</strain>
    </source>
</reference>
<dbReference type="Gene3D" id="1.10.150.900">
    <property type="match status" value="1"/>
</dbReference>
<feature type="domain" description="Peptidase M20 dimerisation" evidence="3">
    <location>
        <begin position="81"/>
        <end position="222"/>
    </location>
</feature>
<dbReference type="AlphaFoldDB" id="A0A162K9R0"/>
<accession>A0A162K9R0</accession>
<dbReference type="Pfam" id="PF01546">
    <property type="entry name" value="Peptidase_M20"/>
    <property type="match status" value="1"/>
</dbReference>
<evidence type="ECO:0000256" key="2">
    <source>
        <dbReference type="ARBA" id="ARBA00022833"/>
    </source>
</evidence>
<keyword evidence="5" id="KW-1185">Reference proteome</keyword>
<organism evidence="4 5">
    <name type="scientific">Paenibacillus antarcticus</name>
    <dbReference type="NCBI Taxonomy" id="253703"/>
    <lineage>
        <taxon>Bacteria</taxon>
        <taxon>Bacillati</taxon>
        <taxon>Bacillota</taxon>
        <taxon>Bacilli</taxon>
        <taxon>Bacillales</taxon>
        <taxon>Paenibacillaceae</taxon>
        <taxon>Paenibacillus</taxon>
    </lineage>
</organism>